<dbReference type="Proteomes" id="UP001287356">
    <property type="component" value="Unassembled WGS sequence"/>
</dbReference>
<evidence type="ECO:0000313" key="6">
    <source>
        <dbReference type="Proteomes" id="UP001287356"/>
    </source>
</evidence>
<name>A0AAE0KBR5_9PEZI</name>
<dbReference type="Pfam" id="PF03171">
    <property type="entry name" value="2OG-FeII_Oxy"/>
    <property type="match status" value="1"/>
</dbReference>
<dbReference type="PANTHER" id="PTHR47990">
    <property type="entry name" value="2-OXOGLUTARATE (2OG) AND FE(II)-DEPENDENT OXYGENASE SUPERFAMILY PROTEIN-RELATED"/>
    <property type="match status" value="1"/>
</dbReference>
<proteinExistence type="inferred from homology"/>
<dbReference type="InterPro" id="IPR005123">
    <property type="entry name" value="Oxoglu/Fe-dep_dioxygenase_dom"/>
</dbReference>
<dbReference type="GO" id="GO:0016491">
    <property type="term" value="F:oxidoreductase activity"/>
    <property type="evidence" value="ECO:0007669"/>
    <property type="project" value="UniProtKB-KW"/>
</dbReference>
<feature type="domain" description="Fe2OG dioxygenase" evidence="4">
    <location>
        <begin position="215"/>
        <end position="339"/>
    </location>
</feature>
<comment type="caution">
    <text evidence="5">The sequence shown here is derived from an EMBL/GenBank/DDBJ whole genome shotgun (WGS) entry which is preliminary data.</text>
</comment>
<dbReference type="InterPro" id="IPR050231">
    <property type="entry name" value="Iron_ascorbate_oxido_reductase"/>
</dbReference>
<feature type="region of interest" description="Disordered" evidence="3">
    <location>
        <begin position="355"/>
        <end position="374"/>
    </location>
</feature>
<keyword evidence="2" id="KW-0560">Oxidoreductase</keyword>
<dbReference type="Pfam" id="PF14226">
    <property type="entry name" value="DIOX_N"/>
    <property type="match status" value="1"/>
</dbReference>
<reference evidence="5" key="2">
    <citation type="submission" date="2023-06" db="EMBL/GenBank/DDBJ databases">
        <authorList>
            <consortium name="Lawrence Berkeley National Laboratory"/>
            <person name="Haridas S."/>
            <person name="Hensen N."/>
            <person name="Bonometti L."/>
            <person name="Westerberg I."/>
            <person name="Brannstrom I.O."/>
            <person name="Guillou S."/>
            <person name="Cros-Aarteil S."/>
            <person name="Calhoun S."/>
            <person name="Kuo A."/>
            <person name="Mondo S."/>
            <person name="Pangilinan J."/>
            <person name="Riley R."/>
            <person name="Labutti K."/>
            <person name="Andreopoulos B."/>
            <person name="Lipzen A."/>
            <person name="Chen C."/>
            <person name="Yanf M."/>
            <person name="Daum C."/>
            <person name="Ng V."/>
            <person name="Clum A."/>
            <person name="Steindorff A."/>
            <person name="Ohm R."/>
            <person name="Martin F."/>
            <person name="Silar P."/>
            <person name="Natvig D."/>
            <person name="Lalanne C."/>
            <person name="Gautier V."/>
            <person name="Ament-Velasquez S.L."/>
            <person name="Kruys A."/>
            <person name="Hutchinson M.I."/>
            <person name="Powell A.J."/>
            <person name="Barry K."/>
            <person name="Miller A.N."/>
            <person name="Grigoriev I.V."/>
            <person name="Debuchy R."/>
            <person name="Gladieux P."/>
            <person name="Thoren M.H."/>
            <person name="Johannesson H."/>
        </authorList>
    </citation>
    <scope>NUCLEOTIDE SEQUENCE</scope>
    <source>
        <strain evidence="5">CBS 958.72</strain>
    </source>
</reference>
<keyword evidence="2" id="KW-0408">Iron</keyword>
<dbReference type="GO" id="GO:0046872">
    <property type="term" value="F:metal ion binding"/>
    <property type="evidence" value="ECO:0007669"/>
    <property type="project" value="UniProtKB-KW"/>
</dbReference>
<accession>A0AAE0KBR5</accession>
<protein>
    <recommendedName>
        <fullName evidence="4">Fe2OG dioxygenase domain-containing protein</fullName>
    </recommendedName>
</protein>
<dbReference type="InterPro" id="IPR044861">
    <property type="entry name" value="IPNS-like_FE2OG_OXY"/>
</dbReference>
<dbReference type="EMBL" id="JAULSN010000004">
    <property type="protein sequence ID" value="KAK3373794.1"/>
    <property type="molecule type" value="Genomic_DNA"/>
</dbReference>
<evidence type="ECO:0000256" key="2">
    <source>
        <dbReference type="RuleBase" id="RU003682"/>
    </source>
</evidence>
<dbReference type="GO" id="GO:0044283">
    <property type="term" value="P:small molecule biosynthetic process"/>
    <property type="evidence" value="ECO:0007669"/>
    <property type="project" value="UniProtKB-ARBA"/>
</dbReference>
<reference evidence="5" key="1">
    <citation type="journal article" date="2023" name="Mol. Phylogenet. Evol.">
        <title>Genome-scale phylogeny and comparative genomics of the fungal order Sordariales.</title>
        <authorList>
            <person name="Hensen N."/>
            <person name="Bonometti L."/>
            <person name="Westerberg I."/>
            <person name="Brannstrom I.O."/>
            <person name="Guillou S."/>
            <person name="Cros-Aarteil S."/>
            <person name="Calhoun S."/>
            <person name="Haridas S."/>
            <person name="Kuo A."/>
            <person name="Mondo S."/>
            <person name="Pangilinan J."/>
            <person name="Riley R."/>
            <person name="LaButti K."/>
            <person name="Andreopoulos B."/>
            <person name="Lipzen A."/>
            <person name="Chen C."/>
            <person name="Yan M."/>
            <person name="Daum C."/>
            <person name="Ng V."/>
            <person name="Clum A."/>
            <person name="Steindorff A."/>
            <person name="Ohm R.A."/>
            <person name="Martin F."/>
            <person name="Silar P."/>
            <person name="Natvig D.O."/>
            <person name="Lalanne C."/>
            <person name="Gautier V."/>
            <person name="Ament-Velasquez S.L."/>
            <person name="Kruys A."/>
            <person name="Hutchinson M.I."/>
            <person name="Powell A.J."/>
            <person name="Barry K."/>
            <person name="Miller A.N."/>
            <person name="Grigoriev I.V."/>
            <person name="Debuchy R."/>
            <person name="Gladieux P."/>
            <person name="Hiltunen Thoren M."/>
            <person name="Johannesson H."/>
        </authorList>
    </citation>
    <scope>NUCLEOTIDE SEQUENCE</scope>
    <source>
        <strain evidence="5">CBS 958.72</strain>
    </source>
</reference>
<dbReference type="Gene3D" id="2.60.120.330">
    <property type="entry name" value="B-lactam Antibiotic, Isopenicillin N Synthase, Chain"/>
    <property type="match status" value="1"/>
</dbReference>
<dbReference type="AlphaFoldDB" id="A0AAE0KBR5"/>
<comment type="similarity">
    <text evidence="1 2">Belongs to the iron/ascorbate-dependent oxidoreductase family.</text>
</comment>
<dbReference type="InterPro" id="IPR027443">
    <property type="entry name" value="IPNS-like_sf"/>
</dbReference>
<keyword evidence="6" id="KW-1185">Reference proteome</keyword>
<dbReference type="InterPro" id="IPR026992">
    <property type="entry name" value="DIOX_N"/>
</dbReference>
<evidence type="ECO:0000256" key="3">
    <source>
        <dbReference type="SAM" id="MobiDB-lite"/>
    </source>
</evidence>
<sequence>MANVAKIPVIDISGGGGEAEQLQVAKELVEAAIEHGFVFIRNTGNDIPVEAVEGAFDISRKLFGAPLEEKEKCKYEQNNRGWSSMQYEVLDPKNQRVSSLQNSLRGWLLLSLTQTTCPGWRLQGVCIPLILSHLALATSLQPVIYRIRAFNFGEFVDGKAQQPIPDTIAQYEGQVGAFRDLCYQMCLKINTLLGIGLQVDPPDFFTAAHLREKGTSGTILRFLYYPPLADTSADREDVRAGAHSDYGSITMLFRLKGQAGLEILTREDTWAPVPVTPPGTEGDAAPPILVNIGDLLSYWTNGLLRSTVHRVVFPGPGKGAVEGETDADPRYSMAFFCHPVGTTPLTPVPSERVRQFKAPPSSSSQAAQLDPAGEKVLTADEHLNMRLRASYLQFYKDKE</sequence>
<dbReference type="SUPFAM" id="SSF51197">
    <property type="entry name" value="Clavaminate synthase-like"/>
    <property type="match status" value="1"/>
</dbReference>
<dbReference type="PROSITE" id="PS51471">
    <property type="entry name" value="FE2OG_OXY"/>
    <property type="match status" value="1"/>
</dbReference>
<feature type="compositionally biased region" description="Low complexity" evidence="3">
    <location>
        <begin position="358"/>
        <end position="368"/>
    </location>
</feature>
<keyword evidence="2" id="KW-0479">Metal-binding</keyword>
<evidence type="ECO:0000259" key="4">
    <source>
        <dbReference type="PROSITE" id="PS51471"/>
    </source>
</evidence>
<evidence type="ECO:0000256" key="1">
    <source>
        <dbReference type="ARBA" id="ARBA00008056"/>
    </source>
</evidence>
<gene>
    <name evidence="5" type="ORF">B0T24DRAFT_275487</name>
</gene>
<organism evidence="5 6">
    <name type="scientific">Lasiosphaeria ovina</name>
    <dbReference type="NCBI Taxonomy" id="92902"/>
    <lineage>
        <taxon>Eukaryota</taxon>
        <taxon>Fungi</taxon>
        <taxon>Dikarya</taxon>
        <taxon>Ascomycota</taxon>
        <taxon>Pezizomycotina</taxon>
        <taxon>Sordariomycetes</taxon>
        <taxon>Sordariomycetidae</taxon>
        <taxon>Sordariales</taxon>
        <taxon>Lasiosphaeriaceae</taxon>
        <taxon>Lasiosphaeria</taxon>
    </lineage>
</organism>
<evidence type="ECO:0000313" key="5">
    <source>
        <dbReference type="EMBL" id="KAK3373794.1"/>
    </source>
</evidence>